<feature type="non-terminal residue" evidence="1">
    <location>
        <position position="121"/>
    </location>
</feature>
<evidence type="ECO:0000313" key="2">
    <source>
        <dbReference type="Proteomes" id="UP000027222"/>
    </source>
</evidence>
<dbReference type="STRING" id="685588.A0A067TSN1"/>
<sequence length="121" mass="13170">PKRPWTLPPAPGPTLRQRIERREREAGLRCYDVSCGIGPSDDDPFGSDLASAASEVKQLTIKSKENRCELCLHTFHSACLVSAERVSLRGADAIVEDGQVEVSCPVCRGVGCVSTQEWEEG</sequence>
<feature type="non-terminal residue" evidence="1">
    <location>
        <position position="1"/>
    </location>
</feature>
<dbReference type="EMBL" id="KL142367">
    <property type="protein sequence ID" value="KDR85332.1"/>
    <property type="molecule type" value="Genomic_DNA"/>
</dbReference>
<dbReference type="SUPFAM" id="SSF57850">
    <property type="entry name" value="RING/U-box"/>
    <property type="match status" value="1"/>
</dbReference>
<keyword evidence="2" id="KW-1185">Reference proteome</keyword>
<dbReference type="OrthoDB" id="8062037at2759"/>
<proteinExistence type="predicted"/>
<dbReference type="AlphaFoldDB" id="A0A067TSN1"/>
<accession>A0A067TSN1</accession>
<evidence type="ECO:0000313" key="1">
    <source>
        <dbReference type="EMBL" id="KDR85332.1"/>
    </source>
</evidence>
<dbReference type="HOGENOM" id="CLU_125074_0_0_1"/>
<dbReference type="Proteomes" id="UP000027222">
    <property type="component" value="Unassembled WGS sequence"/>
</dbReference>
<organism evidence="1 2">
    <name type="scientific">Galerina marginata (strain CBS 339.88)</name>
    <dbReference type="NCBI Taxonomy" id="685588"/>
    <lineage>
        <taxon>Eukaryota</taxon>
        <taxon>Fungi</taxon>
        <taxon>Dikarya</taxon>
        <taxon>Basidiomycota</taxon>
        <taxon>Agaricomycotina</taxon>
        <taxon>Agaricomycetes</taxon>
        <taxon>Agaricomycetidae</taxon>
        <taxon>Agaricales</taxon>
        <taxon>Agaricineae</taxon>
        <taxon>Strophariaceae</taxon>
        <taxon>Galerina</taxon>
    </lineage>
</organism>
<name>A0A067TSN1_GALM3</name>
<reference evidence="2" key="1">
    <citation type="journal article" date="2014" name="Proc. Natl. Acad. Sci. U.S.A.">
        <title>Extensive sampling of basidiomycete genomes demonstrates inadequacy of the white-rot/brown-rot paradigm for wood decay fungi.</title>
        <authorList>
            <person name="Riley R."/>
            <person name="Salamov A.A."/>
            <person name="Brown D.W."/>
            <person name="Nagy L.G."/>
            <person name="Floudas D."/>
            <person name="Held B.W."/>
            <person name="Levasseur A."/>
            <person name="Lombard V."/>
            <person name="Morin E."/>
            <person name="Otillar R."/>
            <person name="Lindquist E.A."/>
            <person name="Sun H."/>
            <person name="LaButti K.M."/>
            <person name="Schmutz J."/>
            <person name="Jabbour D."/>
            <person name="Luo H."/>
            <person name="Baker S.E."/>
            <person name="Pisabarro A.G."/>
            <person name="Walton J.D."/>
            <person name="Blanchette R.A."/>
            <person name="Henrissat B."/>
            <person name="Martin F."/>
            <person name="Cullen D."/>
            <person name="Hibbett D.S."/>
            <person name="Grigoriev I.V."/>
        </authorList>
    </citation>
    <scope>NUCLEOTIDE SEQUENCE [LARGE SCALE GENOMIC DNA]</scope>
    <source>
        <strain evidence="2">CBS 339.88</strain>
    </source>
</reference>
<gene>
    <name evidence="1" type="ORF">GALMADRAFT_22561</name>
</gene>
<protein>
    <submittedName>
        <fullName evidence="1">Uncharacterized protein</fullName>
    </submittedName>
</protein>